<dbReference type="EMBL" id="JANUGQ010000012">
    <property type="protein sequence ID" value="MCS0637212.1"/>
    <property type="molecule type" value="Genomic_DNA"/>
</dbReference>
<dbReference type="RefSeq" id="WP_258788448.1">
    <property type="nucleotide sequence ID" value="NZ_JANUGQ010000012.1"/>
</dbReference>
<organism evidence="1 2">
    <name type="scientific">Streptomyces pyxinae</name>
    <dbReference type="NCBI Taxonomy" id="2970734"/>
    <lineage>
        <taxon>Bacteria</taxon>
        <taxon>Bacillati</taxon>
        <taxon>Actinomycetota</taxon>
        <taxon>Actinomycetes</taxon>
        <taxon>Kitasatosporales</taxon>
        <taxon>Streptomycetaceae</taxon>
        <taxon>Streptomyces</taxon>
    </lineage>
</organism>
<evidence type="ECO:0000313" key="1">
    <source>
        <dbReference type="EMBL" id="MCS0637212.1"/>
    </source>
</evidence>
<gene>
    <name evidence="1" type="ORF">NX801_16390</name>
</gene>
<proteinExistence type="predicted"/>
<keyword evidence="2" id="KW-1185">Reference proteome</keyword>
<evidence type="ECO:0000313" key="2">
    <source>
        <dbReference type="Proteomes" id="UP001431313"/>
    </source>
</evidence>
<sequence length="64" mass="7158">MTFQNGGNQPRGPLDDRISALLDTRPPLDRPALLSALRDEFTACENAAYRSGWNDALAELRRRS</sequence>
<reference evidence="1" key="1">
    <citation type="submission" date="2022-08" db="EMBL/GenBank/DDBJ databases">
        <authorList>
            <person name="Somphong A."/>
            <person name="Phongsopitanun W."/>
        </authorList>
    </citation>
    <scope>NUCLEOTIDE SEQUENCE</scope>
    <source>
        <strain evidence="1">LP05-1</strain>
    </source>
</reference>
<protein>
    <submittedName>
        <fullName evidence="1">Uncharacterized protein</fullName>
    </submittedName>
</protein>
<dbReference type="Proteomes" id="UP001431313">
    <property type="component" value="Unassembled WGS sequence"/>
</dbReference>
<comment type="caution">
    <text evidence="1">The sequence shown here is derived from an EMBL/GenBank/DDBJ whole genome shotgun (WGS) entry which is preliminary data.</text>
</comment>
<accession>A0ABT2CIH9</accession>
<name>A0ABT2CIH9_9ACTN</name>